<evidence type="ECO:0000313" key="20">
    <source>
        <dbReference type="EMBL" id="NYH94320.1"/>
    </source>
</evidence>
<sequence>MSPILVIVFLPLLAAIVAGLGNRALGNTIAKALTTGALFIACVLSWPIFLGFLSGGEAYVVPVLKWVQSGSMSFDWALRVDALTAVMLVVITTVSALVHLYSWGYMDEDPDQPRFFAYLSLFTFAMLMLVTADNLVQMFFGWEGVGLASYLLIGFWFKKPSANAAAIKAFVVNRVGDLGFMLGIFGVFLVFGTVSIPAILEAAPGMAGSTIGFLGYRLDTLTVLCILLFIGAMGKSAQLGLHTWLPDAMEGPTPVSALIHAATMVTAGVFMVCRLSPLFEASPVALGFVTFIGAATCFFAATIGTTQWDIKRVIAYSTCSQLGYMFFAAGVGAYGAAMFHLFTHAFFKALLFLGAGSVIHAMHHEQDMRYYGALRKQIPLTFWAMMAGTLAITGVGLVGIFGFAGFYSKDAIIEVAFASGTELGGFAFTMGIIAALLTSFYSWRLMFLTFWGKPRWAGSEHIRHAVHHGHDEPENHNPASQEDAGDDVAHHVPAPEHEDGTAGYHPHESPLTMLVPLGVLSLGAVLAGFVFHHAFVEAEEGALFWGASIYFDEHLMHAIHEVPTWVKWSPFAVMVLGFVAAWYAYIRNTSLPGQFVEQFGALHQFLLNKWYFDELYHYAFVVPAGWLGRVFWKAGDVGTIDRFGPNGAAWVVSRGSVLAQKVQSGFLYSYALVMLLGLVAAVTWVLAG</sequence>
<comment type="catalytic activity">
    <reaction evidence="13">
        <text>a ubiquinone + NADH + 5 H(+)(in) = a ubiquinol + NAD(+) + 4 H(+)(out)</text>
        <dbReference type="Rhea" id="RHEA:29091"/>
        <dbReference type="Rhea" id="RHEA-COMP:9565"/>
        <dbReference type="Rhea" id="RHEA-COMP:9566"/>
        <dbReference type="ChEBI" id="CHEBI:15378"/>
        <dbReference type="ChEBI" id="CHEBI:16389"/>
        <dbReference type="ChEBI" id="CHEBI:17976"/>
        <dbReference type="ChEBI" id="CHEBI:57540"/>
        <dbReference type="ChEBI" id="CHEBI:57945"/>
        <dbReference type="EC" id="7.1.1.2"/>
    </reaction>
</comment>
<evidence type="ECO:0000256" key="3">
    <source>
        <dbReference type="ARBA" id="ARBA00021096"/>
    </source>
</evidence>
<keyword evidence="4" id="KW-0813">Transport</keyword>
<evidence type="ECO:0000259" key="17">
    <source>
        <dbReference type="Pfam" id="PF00361"/>
    </source>
</evidence>
<evidence type="ECO:0000256" key="12">
    <source>
        <dbReference type="ARBA" id="ARBA00023136"/>
    </source>
</evidence>
<feature type="transmembrane region" description="Helical" evidence="16">
    <location>
        <begin position="283"/>
        <end position="301"/>
    </location>
</feature>
<dbReference type="InterPro" id="IPR010934">
    <property type="entry name" value="NADH_DH_su5_C"/>
</dbReference>
<feature type="transmembrane region" description="Helical" evidence="16">
    <location>
        <begin position="514"/>
        <end position="535"/>
    </location>
</feature>
<dbReference type="Pfam" id="PF00662">
    <property type="entry name" value="Proton_antipo_N"/>
    <property type="match status" value="1"/>
</dbReference>
<reference evidence="20 21" key="1">
    <citation type="submission" date="2020-07" db="EMBL/GenBank/DDBJ databases">
        <title>Genomic Encyclopedia of Type Strains, Phase IV (KMG-IV): sequencing the most valuable type-strain genomes for metagenomic binning, comparative biology and taxonomic classification.</title>
        <authorList>
            <person name="Goeker M."/>
        </authorList>
    </citation>
    <scope>NUCLEOTIDE SEQUENCE [LARGE SCALE GENOMIC DNA]</scope>
    <source>
        <strain evidence="20 21">DSM 29043</strain>
    </source>
</reference>
<dbReference type="AlphaFoldDB" id="A0A7Y9XVV4"/>
<evidence type="ECO:0000256" key="2">
    <source>
        <dbReference type="ARBA" id="ARBA00012944"/>
    </source>
</evidence>
<evidence type="ECO:0000256" key="1">
    <source>
        <dbReference type="ARBA" id="ARBA00004127"/>
    </source>
</evidence>
<keyword evidence="21" id="KW-1185">Reference proteome</keyword>
<dbReference type="GO" id="GO:0042773">
    <property type="term" value="P:ATP synthesis coupled electron transport"/>
    <property type="evidence" value="ECO:0007669"/>
    <property type="project" value="InterPro"/>
</dbReference>
<keyword evidence="7" id="KW-1278">Translocase</keyword>
<evidence type="ECO:0000259" key="18">
    <source>
        <dbReference type="Pfam" id="PF00662"/>
    </source>
</evidence>
<dbReference type="InterPro" id="IPR003945">
    <property type="entry name" value="NU5C-like"/>
</dbReference>
<feature type="transmembrane region" description="Helical" evidence="16">
    <location>
        <begin position="423"/>
        <end position="443"/>
    </location>
</feature>
<feature type="transmembrane region" description="Helical" evidence="16">
    <location>
        <begin position="37"/>
        <end position="62"/>
    </location>
</feature>
<dbReference type="InterPro" id="IPR018393">
    <property type="entry name" value="NADHpl_OxRdtase_5_subgr"/>
</dbReference>
<feature type="transmembrane region" description="Helical" evidence="16">
    <location>
        <begin position="341"/>
        <end position="359"/>
    </location>
</feature>
<evidence type="ECO:0000313" key="21">
    <source>
        <dbReference type="Proteomes" id="UP000522081"/>
    </source>
</evidence>
<gene>
    <name evidence="20" type="ORF">FHS75_000625</name>
</gene>
<keyword evidence="11" id="KW-0830">Ubiquinone</keyword>
<keyword evidence="5" id="KW-0679">Respiratory chain</keyword>
<name>A0A7Y9XVV4_9SPHN</name>
<keyword evidence="8" id="KW-0249">Electron transport</keyword>
<evidence type="ECO:0000256" key="13">
    <source>
        <dbReference type="ARBA" id="ARBA00049551"/>
    </source>
</evidence>
<keyword evidence="10" id="KW-0520">NAD</keyword>
<evidence type="ECO:0000256" key="5">
    <source>
        <dbReference type="ARBA" id="ARBA00022660"/>
    </source>
</evidence>
<feature type="transmembrane region" description="Helical" evidence="16">
    <location>
        <begin position="138"/>
        <end position="157"/>
    </location>
</feature>
<dbReference type="EC" id="7.1.1.2" evidence="2"/>
<feature type="transmembrane region" description="Helical" evidence="16">
    <location>
        <begin position="257"/>
        <end position="277"/>
    </location>
</feature>
<feature type="domain" description="NADH dehydrogenase subunit 5 C-terminal" evidence="19">
    <location>
        <begin position="508"/>
        <end position="681"/>
    </location>
</feature>
<feature type="transmembrane region" description="Helical" evidence="16">
    <location>
        <begin position="565"/>
        <end position="585"/>
    </location>
</feature>
<evidence type="ECO:0000256" key="11">
    <source>
        <dbReference type="ARBA" id="ARBA00023075"/>
    </source>
</evidence>
<dbReference type="Gene3D" id="1.20.5.2700">
    <property type="match status" value="1"/>
</dbReference>
<comment type="subcellular location">
    <subcellularLocation>
        <location evidence="1">Endomembrane system</location>
        <topology evidence="1">Multi-pass membrane protein</topology>
    </subcellularLocation>
    <subcellularLocation>
        <location evidence="14">Membrane</location>
        <topology evidence="14">Multi-pass membrane protein</topology>
    </subcellularLocation>
</comment>
<proteinExistence type="predicted"/>
<feature type="transmembrane region" description="Helical" evidence="16">
    <location>
        <begin position="313"/>
        <end position="335"/>
    </location>
</feature>
<dbReference type="PANTHER" id="PTHR42829:SF2">
    <property type="entry name" value="NADH-UBIQUINONE OXIDOREDUCTASE CHAIN 5"/>
    <property type="match status" value="1"/>
</dbReference>
<dbReference type="NCBIfam" id="NF005141">
    <property type="entry name" value="PRK06590.1"/>
    <property type="match status" value="1"/>
</dbReference>
<feature type="transmembrane region" description="Helical" evidence="16">
    <location>
        <begin position="82"/>
        <end position="103"/>
    </location>
</feature>
<dbReference type="PANTHER" id="PTHR42829">
    <property type="entry name" value="NADH-UBIQUINONE OXIDOREDUCTASE CHAIN 5"/>
    <property type="match status" value="1"/>
</dbReference>
<dbReference type="NCBIfam" id="TIGR01974">
    <property type="entry name" value="NDH_I_L"/>
    <property type="match status" value="1"/>
</dbReference>
<protein>
    <recommendedName>
        <fullName evidence="3">NADH-ubiquinone oxidoreductase chain 5</fullName>
        <ecNumber evidence="2">7.1.1.2</ecNumber>
    </recommendedName>
</protein>
<evidence type="ECO:0000256" key="7">
    <source>
        <dbReference type="ARBA" id="ARBA00022967"/>
    </source>
</evidence>
<evidence type="ECO:0000256" key="15">
    <source>
        <dbReference type="SAM" id="MobiDB-lite"/>
    </source>
</evidence>
<evidence type="ECO:0000256" key="10">
    <source>
        <dbReference type="ARBA" id="ARBA00023027"/>
    </source>
</evidence>
<dbReference type="InterPro" id="IPR001750">
    <property type="entry name" value="ND/Mrp_TM"/>
</dbReference>
<feature type="compositionally biased region" description="Basic and acidic residues" evidence="15">
    <location>
        <begin position="487"/>
        <end position="503"/>
    </location>
</feature>
<evidence type="ECO:0000259" key="19">
    <source>
        <dbReference type="Pfam" id="PF06455"/>
    </source>
</evidence>
<feature type="transmembrane region" description="Helical" evidence="16">
    <location>
        <begin position="380"/>
        <end position="403"/>
    </location>
</feature>
<dbReference type="EMBL" id="JACBZF010000001">
    <property type="protein sequence ID" value="NYH94320.1"/>
    <property type="molecule type" value="Genomic_DNA"/>
</dbReference>
<evidence type="ECO:0000256" key="16">
    <source>
        <dbReference type="SAM" id="Phobius"/>
    </source>
</evidence>
<evidence type="ECO:0000256" key="8">
    <source>
        <dbReference type="ARBA" id="ARBA00022982"/>
    </source>
</evidence>
<evidence type="ECO:0000256" key="6">
    <source>
        <dbReference type="ARBA" id="ARBA00022692"/>
    </source>
</evidence>
<dbReference type="RefSeq" id="WP_179406250.1">
    <property type="nucleotide sequence ID" value="NZ_BMGF01000001.1"/>
</dbReference>
<feature type="region of interest" description="Disordered" evidence="15">
    <location>
        <begin position="468"/>
        <end position="503"/>
    </location>
</feature>
<evidence type="ECO:0000256" key="9">
    <source>
        <dbReference type="ARBA" id="ARBA00022989"/>
    </source>
</evidence>
<comment type="caution">
    <text evidence="20">The sequence shown here is derived from an EMBL/GenBank/DDBJ whole genome shotgun (WGS) entry which is preliminary data.</text>
</comment>
<feature type="transmembrane region" description="Helical" evidence="16">
    <location>
        <begin position="666"/>
        <end position="687"/>
    </location>
</feature>
<dbReference type="PRINTS" id="PR01435">
    <property type="entry name" value="NPOXDRDTASE5"/>
</dbReference>
<dbReference type="GO" id="GO:0003954">
    <property type="term" value="F:NADH dehydrogenase activity"/>
    <property type="evidence" value="ECO:0007669"/>
    <property type="project" value="TreeGrafter"/>
</dbReference>
<dbReference type="GO" id="GO:0016020">
    <property type="term" value="C:membrane"/>
    <property type="evidence" value="ECO:0007669"/>
    <property type="project" value="UniProtKB-SubCell"/>
</dbReference>
<dbReference type="InterPro" id="IPR001516">
    <property type="entry name" value="Proton_antipo_N"/>
</dbReference>
<feature type="transmembrane region" description="Helical" evidence="16">
    <location>
        <begin position="220"/>
        <end position="245"/>
    </location>
</feature>
<dbReference type="Pfam" id="PF00361">
    <property type="entry name" value="Proton_antipo_M"/>
    <property type="match status" value="1"/>
</dbReference>
<feature type="transmembrane region" description="Helical" evidence="16">
    <location>
        <begin position="115"/>
        <end position="132"/>
    </location>
</feature>
<feature type="domain" description="NADH:quinone oxidoreductase/Mrp antiporter transmembrane" evidence="17">
    <location>
        <begin position="132"/>
        <end position="429"/>
    </location>
</feature>
<dbReference type="Pfam" id="PF06455">
    <property type="entry name" value="NADH5_C"/>
    <property type="match status" value="1"/>
</dbReference>
<keyword evidence="6 14" id="KW-0812">Transmembrane</keyword>
<feature type="domain" description="NADH-Ubiquinone oxidoreductase (complex I) chain 5 N-terminal" evidence="18">
    <location>
        <begin position="66"/>
        <end position="116"/>
    </location>
</feature>
<keyword evidence="9 16" id="KW-1133">Transmembrane helix</keyword>
<dbReference type="GO" id="GO:0008137">
    <property type="term" value="F:NADH dehydrogenase (ubiquinone) activity"/>
    <property type="evidence" value="ECO:0007669"/>
    <property type="project" value="UniProtKB-EC"/>
</dbReference>
<evidence type="ECO:0000256" key="4">
    <source>
        <dbReference type="ARBA" id="ARBA00022448"/>
    </source>
</evidence>
<feature type="transmembrane region" description="Helical" evidence="16">
    <location>
        <begin position="6"/>
        <end position="25"/>
    </location>
</feature>
<accession>A0A7Y9XVV4</accession>
<dbReference type="PRINTS" id="PR01434">
    <property type="entry name" value="NADHDHGNASE5"/>
</dbReference>
<evidence type="ECO:0000256" key="14">
    <source>
        <dbReference type="RuleBase" id="RU000320"/>
    </source>
</evidence>
<feature type="transmembrane region" description="Helical" evidence="16">
    <location>
        <begin position="178"/>
        <end position="200"/>
    </location>
</feature>
<keyword evidence="12 16" id="KW-0472">Membrane</keyword>
<dbReference type="GO" id="GO:0015990">
    <property type="term" value="P:electron transport coupled proton transport"/>
    <property type="evidence" value="ECO:0007669"/>
    <property type="project" value="TreeGrafter"/>
</dbReference>
<dbReference type="Proteomes" id="UP000522081">
    <property type="component" value="Unassembled WGS sequence"/>
</dbReference>
<organism evidence="20 21">
    <name type="scientific">Novosphingobium marinum</name>
    <dbReference type="NCBI Taxonomy" id="1514948"/>
    <lineage>
        <taxon>Bacteria</taxon>
        <taxon>Pseudomonadati</taxon>
        <taxon>Pseudomonadota</taxon>
        <taxon>Alphaproteobacteria</taxon>
        <taxon>Sphingomonadales</taxon>
        <taxon>Sphingomonadaceae</taxon>
        <taxon>Novosphingobium</taxon>
    </lineage>
</organism>
<dbReference type="GO" id="GO:0012505">
    <property type="term" value="C:endomembrane system"/>
    <property type="evidence" value="ECO:0007669"/>
    <property type="project" value="UniProtKB-SubCell"/>
</dbReference>